<dbReference type="RefSeq" id="WP_075084846.1">
    <property type="nucleotide sequence ID" value="NZ_CP042912.1"/>
</dbReference>
<sequence>MSFFTLESSFCWNVVTALAHSIWIGCVIGIFAWAANYFLSGRSPNWRYWLNFTALLAFAALLPVVFFLQPDSTPVALAARIGIETGSAESASPTSVEFPNSEIVAQSTTRELASPSVAETNTLNANQSDGRFVLPAWLIHSIAFGYLLGVCLMCSRLSCAVRSSQRTLATSWAISDQAILQPFERALASFTLRCKPAIAESGKIVVPMVAGFLRPVVLLPASIVSELSPEEIESVLRHELAHLYRYDHVLIVVQRLVESILFFHPVTWYLSRRIHEEREHCCDELAVATGVSRIEYANTLLKDAEHALARAEAESSRPEPVVLAADGNRPSKLHGRIARLLAADRAKPATGHKLLRCLAGLLIVSAVWVAGQAFANSELANDDGQAEAQVEAQVDDDSDIATELIEVLKKGRENVDAVKTGHIRFKNFAKGSVGGTLNPDDCEAIVEKLSPIDSPRKMKMLVEQLADFSAGEKSIPGDDVELHFDQHRTRESINRMGQKGKTDIHITDQNLSLRWDAANYQMDILPVNKRVYHQFKKHEFLKSVLPIGGSPFIEETKKRLRSAEIARTDSGFLVKQKLGKNNQSPDHEIRISETSGLPIYEYIEGQHGPTIRYWLDWKTYPDGILFPGTVIKLGFKEYRLGFLSVQRVESARFNIDLADHLFVMSAPAGANVIRDGNHFGVMKEDVFDVTSEAELKAGRDARSKRELSAEEKRGVIAARELYSLKDGEVLKRIGPPFPLAQKYVRQMLKLDPDRRRAPQDTSRILEWSENGDISFRHFYRGGVFKVRQLAEQIFQLHSSAIEGDPNLLNAKISGDFVVRAGASREELESAFRKMLETEFQSKMKVETVKVDRPLYVASGSLTLNFEDGQKEVSVNAGPSEKSYPEMIQSGDVKSFLSSLSEYINCSIAMGEISNDDQKFTWSERAYGLEDHAPEDRFDFRIENVLEIVSQQTGLTFEKRSSPKSILTIQRRGD</sequence>
<dbReference type="AlphaFoldDB" id="A0A5B9PBM4"/>
<dbReference type="Gene3D" id="3.30.2010.10">
    <property type="entry name" value="Metalloproteases ('zincins'), catalytic domain"/>
    <property type="match status" value="1"/>
</dbReference>
<dbReference type="OrthoDB" id="243813at2"/>
<feature type="domain" description="Peptidase M56" evidence="2">
    <location>
        <begin position="69"/>
        <end position="306"/>
    </location>
</feature>
<evidence type="ECO:0000313" key="4">
    <source>
        <dbReference type="Proteomes" id="UP000322214"/>
    </source>
</evidence>
<dbReference type="Pfam" id="PF05569">
    <property type="entry name" value="Peptidase_M56"/>
    <property type="match status" value="1"/>
</dbReference>
<evidence type="ECO:0000313" key="3">
    <source>
        <dbReference type="EMBL" id="QEG20543.1"/>
    </source>
</evidence>
<dbReference type="KEGG" id="mff:MFFC18_03920"/>
<accession>A0A5B9PBM4</accession>
<dbReference type="PANTHER" id="PTHR34978:SF3">
    <property type="entry name" value="SLR0241 PROTEIN"/>
    <property type="match status" value="1"/>
</dbReference>
<dbReference type="STRING" id="980251.GCA_001642875_02424"/>
<gene>
    <name evidence="3" type="primary">blaR1_2</name>
    <name evidence="3" type="ORF">MFFC18_03920</name>
</gene>
<feature type="transmembrane region" description="Helical" evidence="1">
    <location>
        <begin position="20"/>
        <end position="39"/>
    </location>
</feature>
<evidence type="ECO:0000256" key="1">
    <source>
        <dbReference type="SAM" id="Phobius"/>
    </source>
</evidence>
<keyword evidence="1" id="KW-1133">Transmembrane helix</keyword>
<dbReference type="PANTHER" id="PTHR34978">
    <property type="entry name" value="POSSIBLE SENSOR-TRANSDUCER PROTEIN BLAR"/>
    <property type="match status" value="1"/>
</dbReference>
<keyword evidence="4" id="KW-1185">Reference proteome</keyword>
<dbReference type="InterPro" id="IPR052173">
    <property type="entry name" value="Beta-lactam_resp_regulator"/>
</dbReference>
<organism evidence="3 4">
    <name type="scientific">Mariniblastus fucicola</name>
    <dbReference type="NCBI Taxonomy" id="980251"/>
    <lineage>
        <taxon>Bacteria</taxon>
        <taxon>Pseudomonadati</taxon>
        <taxon>Planctomycetota</taxon>
        <taxon>Planctomycetia</taxon>
        <taxon>Pirellulales</taxon>
        <taxon>Pirellulaceae</taxon>
        <taxon>Mariniblastus</taxon>
    </lineage>
</organism>
<keyword evidence="1" id="KW-0472">Membrane</keyword>
<evidence type="ECO:0000259" key="2">
    <source>
        <dbReference type="Pfam" id="PF05569"/>
    </source>
</evidence>
<dbReference type="EMBL" id="CP042912">
    <property type="protein sequence ID" value="QEG20543.1"/>
    <property type="molecule type" value="Genomic_DNA"/>
</dbReference>
<dbReference type="CDD" id="cd07341">
    <property type="entry name" value="M56_BlaR1_MecR1_like"/>
    <property type="match status" value="1"/>
</dbReference>
<feature type="transmembrane region" description="Helical" evidence="1">
    <location>
        <begin position="132"/>
        <end position="154"/>
    </location>
</feature>
<proteinExistence type="predicted"/>
<keyword evidence="1" id="KW-0812">Transmembrane</keyword>
<dbReference type="Proteomes" id="UP000322214">
    <property type="component" value="Chromosome"/>
</dbReference>
<feature type="transmembrane region" description="Helical" evidence="1">
    <location>
        <begin position="48"/>
        <end position="68"/>
    </location>
</feature>
<name>A0A5B9PBM4_9BACT</name>
<dbReference type="InterPro" id="IPR008756">
    <property type="entry name" value="Peptidase_M56"/>
</dbReference>
<protein>
    <submittedName>
        <fullName evidence="3">Regulatory protein BlaR1</fullName>
    </submittedName>
</protein>
<feature type="transmembrane region" description="Helical" evidence="1">
    <location>
        <begin position="354"/>
        <end position="375"/>
    </location>
</feature>
<reference evidence="3 4" key="1">
    <citation type="submission" date="2019-08" db="EMBL/GenBank/DDBJ databases">
        <title>Deep-cultivation of Planctomycetes and their phenomic and genomic characterization uncovers novel biology.</title>
        <authorList>
            <person name="Wiegand S."/>
            <person name="Jogler M."/>
            <person name="Boedeker C."/>
            <person name="Pinto D."/>
            <person name="Vollmers J."/>
            <person name="Rivas-Marin E."/>
            <person name="Kohn T."/>
            <person name="Peeters S.H."/>
            <person name="Heuer A."/>
            <person name="Rast P."/>
            <person name="Oberbeckmann S."/>
            <person name="Bunk B."/>
            <person name="Jeske O."/>
            <person name="Meyerdierks A."/>
            <person name="Storesund J.E."/>
            <person name="Kallscheuer N."/>
            <person name="Luecker S."/>
            <person name="Lage O.M."/>
            <person name="Pohl T."/>
            <person name="Merkel B.J."/>
            <person name="Hornburger P."/>
            <person name="Mueller R.-W."/>
            <person name="Bruemmer F."/>
            <person name="Labrenz M."/>
            <person name="Spormann A.M."/>
            <person name="Op den Camp H."/>
            <person name="Overmann J."/>
            <person name="Amann R."/>
            <person name="Jetten M.S.M."/>
            <person name="Mascher T."/>
            <person name="Medema M.H."/>
            <person name="Devos D.P."/>
            <person name="Kaster A.-K."/>
            <person name="Ovreas L."/>
            <person name="Rohde M."/>
            <person name="Galperin M.Y."/>
            <person name="Jogler C."/>
        </authorList>
    </citation>
    <scope>NUCLEOTIDE SEQUENCE [LARGE SCALE GENOMIC DNA]</scope>
    <source>
        <strain evidence="3 4">FC18</strain>
    </source>
</reference>